<feature type="compositionally biased region" description="Basic and acidic residues" evidence="1">
    <location>
        <begin position="1"/>
        <end position="10"/>
    </location>
</feature>
<reference evidence="3" key="1">
    <citation type="submission" date="2022-11" db="UniProtKB">
        <authorList>
            <consortium name="WormBaseParasite"/>
        </authorList>
    </citation>
    <scope>IDENTIFICATION</scope>
</reference>
<evidence type="ECO:0000313" key="2">
    <source>
        <dbReference type="Proteomes" id="UP000887565"/>
    </source>
</evidence>
<feature type="region of interest" description="Disordered" evidence="1">
    <location>
        <begin position="109"/>
        <end position="131"/>
    </location>
</feature>
<organism evidence="2 3">
    <name type="scientific">Romanomermis culicivorax</name>
    <name type="common">Nematode worm</name>
    <dbReference type="NCBI Taxonomy" id="13658"/>
    <lineage>
        <taxon>Eukaryota</taxon>
        <taxon>Metazoa</taxon>
        <taxon>Ecdysozoa</taxon>
        <taxon>Nematoda</taxon>
        <taxon>Enoplea</taxon>
        <taxon>Dorylaimia</taxon>
        <taxon>Mermithida</taxon>
        <taxon>Mermithoidea</taxon>
        <taxon>Mermithidae</taxon>
        <taxon>Romanomermis</taxon>
    </lineage>
</organism>
<protein>
    <submittedName>
        <fullName evidence="3">Uncharacterized protein</fullName>
    </submittedName>
</protein>
<keyword evidence="2" id="KW-1185">Reference proteome</keyword>
<accession>A0A915JA30</accession>
<feature type="compositionally biased region" description="Pro residues" evidence="1">
    <location>
        <begin position="122"/>
        <end position="131"/>
    </location>
</feature>
<proteinExistence type="predicted"/>
<name>A0A915JA30_ROMCU</name>
<dbReference type="AlphaFoldDB" id="A0A915JA30"/>
<dbReference type="Proteomes" id="UP000887565">
    <property type="component" value="Unplaced"/>
</dbReference>
<feature type="region of interest" description="Disordered" evidence="1">
    <location>
        <begin position="1"/>
        <end position="43"/>
    </location>
</feature>
<sequence length="174" mass="19178">MAKDMDKTEKPTMVIMEETPTPPKAASVPQAMAKVEESEESDYIVEIEDEVSSILDEETTTEPRPPRINHPKIQSMMAKASLMDIEQNMIIAASFGNVRPTAPHQSSSAVSICSTATQPFQPSQPQPAPPGVSMPVRCTLPTSQIVQPIPQYRPRTPPLDCQQCVMDLQCQQEM</sequence>
<evidence type="ECO:0000256" key="1">
    <source>
        <dbReference type="SAM" id="MobiDB-lite"/>
    </source>
</evidence>
<evidence type="ECO:0000313" key="3">
    <source>
        <dbReference type="WBParaSite" id="nRc.2.0.1.t23339-RA"/>
    </source>
</evidence>
<dbReference type="WBParaSite" id="nRc.2.0.1.t23339-RA">
    <property type="protein sequence ID" value="nRc.2.0.1.t23339-RA"/>
    <property type="gene ID" value="nRc.2.0.1.g23339"/>
</dbReference>